<dbReference type="AlphaFoldDB" id="A0A3B1BVH0"/>
<proteinExistence type="predicted"/>
<evidence type="ECO:0000313" key="1">
    <source>
        <dbReference type="EMBL" id="VAX10355.1"/>
    </source>
</evidence>
<sequence>MEDKESIPLCFMIQSKVTDDNPNVWLELAWTSTIFA</sequence>
<gene>
    <name evidence="1" type="ORF">MNBD_GAMMA26-1519</name>
</gene>
<organism evidence="1">
    <name type="scientific">hydrothermal vent metagenome</name>
    <dbReference type="NCBI Taxonomy" id="652676"/>
    <lineage>
        <taxon>unclassified sequences</taxon>
        <taxon>metagenomes</taxon>
        <taxon>ecological metagenomes</taxon>
    </lineage>
</organism>
<protein>
    <submittedName>
        <fullName evidence="1">Uncharacterized protein</fullName>
    </submittedName>
</protein>
<accession>A0A3B1BVH0</accession>
<name>A0A3B1BVH0_9ZZZZ</name>
<dbReference type="EMBL" id="UOFX01000070">
    <property type="protein sequence ID" value="VAX10355.1"/>
    <property type="molecule type" value="Genomic_DNA"/>
</dbReference>
<reference evidence="1" key="1">
    <citation type="submission" date="2018-06" db="EMBL/GenBank/DDBJ databases">
        <authorList>
            <person name="Zhirakovskaya E."/>
        </authorList>
    </citation>
    <scope>NUCLEOTIDE SEQUENCE</scope>
</reference>